<dbReference type="AlphaFoldDB" id="A0A4C1ZC36"/>
<comment type="caution">
    <text evidence="1">The sequence shown here is derived from an EMBL/GenBank/DDBJ whole genome shotgun (WGS) entry which is preliminary data.</text>
</comment>
<accession>A0A4C1ZC36</accession>
<gene>
    <name evidence="1" type="ORF">EVAR_61381_1</name>
</gene>
<proteinExistence type="predicted"/>
<keyword evidence="2" id="KW-1185">Reference proteome</keyword>
<dbReference type="EMBL" id="BGZK01001664">
    <property type="protein sequence ID" value="GBP84187.1"/>
    <property type="molecule type" value="Genomic_DNA"/>
</dbReference>
<protein>
    <submittedName>
        <fullName evidence="1">Uncharacterized protein</fullName>
    </submittedName>
</protein>
<evidence type="ECO:0000313" key="2">
    <source>
        <dbReference type="Proteomes" id="UP000299102"/>
    </source>
</evidence>
<reference evidence="1 2" key="1">
    <citation type="journal article" date="2019" name="Commun. Biol.">
        <title>The bagworm genome reveals a unique fibroin gene that provides high tensile strength.</title>
        <authorList>
            <person name="Kono N."/>
            <person name="Nakamura H."/>
            <person name="Ohtoshi R."/>
            <person name="Tomita M."/>
            <person name="Numata K."/>
            <person name="Arakawa K."/>
        </authorList>
    </citation>
    <scope>NUCLEOTIDE SEQUENCE [LARGE SCALE GENOMIC DNA]</scope>
</reference>
<evidence type="ECO:0000313" key="1">
    <source>
        <dbReference type="EMBL" id="GBP84187.1"/>
    </source>
</evidence>
<organism evidence="1 2">
    <name type="scientific">Eumeta variegata</name>
    <name type="common">Bagworm moth</name>
    <name type="synonym">Eumeta japonica</name>
    <dbReference type="NCBI Taxonomy" id="151549"/>
    <lineage>
        <taxon>Eukaryota</taxon>
        <taxon>Metazoa</taxon>
        <taxon>Ecdysozoa</taxon>
        <taxon>Arthropoda</taxon>
        <taxon>Hexapoda</taxon>
        <taxon>Insecta</taxon>
        <taxon>Pterygota</taxon>
        <taxon>Neoptera</taxon>
        <taxon>Endopterygota</taxon>
        <taxon>Lepidoptera</taxon>
        <taxon>Glossata</taxon>
        <taxon>Ditrysia</taxon>
        <taxon>Tineoidea</taxon>
        <taxon>Psychidae</taxon>
        <taxon>Oiketicinae</taxon>
        <taxon>Eumeta</taxon>
    </lineage>
</organism>
<name>A0A4C1ZC36_EUMVA</name>
<dbReference type="Proteomes" id="UP000299102">
    <property type="component" value="Unassembled WGS sequence"/>
</dbReference>
<sequence length="130" mass="14602">MVRVHEDDVMPTVVKKERAKKKAPGTCDTACEFSILLELNAAPRQSILLCLPPCQLFEVVGSESDAKMVSSNLNCRSKLDELFLFEICLLTNYRGGTSSSVPDEAALLCRTHHDHTLTRPERARAMRDRR</sequence>